<evidence type="ECO:0000256" key="7">
    <source>
        <dbReference type="ARBA" id="ARBA00034617"/>
    </source>
</evidence>
<dbReference type="InterPro" id="IPR014016">
    <property type="entry name" value="UvrD-like_ATP-bd"/>
</dbReference>
<dbReference type="CDD" id="cd17932">
    <property type="entry name" value="DEXQc_UvrD"/>
    <property type="match status" value="1"/>
</dbReference>
<dbReference type="InterPro" id="IPR014017">
    <property type="entry name" value="DNA_helicase_UvrD-like_C"/>
</dbReference>
<dbReference type="Pfam" id="PF00570">
    <property type="entry name" value="HRDC"/>
    <property type="match status" value="1"/>
</dbReference>
<evidence type="ECO:0000313" key="15">
    <source>
        <dbReference type="Proteomes" id="UP000037397"/>
    </source>
</evidence>
<dbReference type="PANTHER" id="PTHR11070:SF69">
    <property type="entry name" value="ATP-DEPENDENT DNA HELICASE UVRD2"/>
    <property type="match status" value="1"/>
</dbReference>
<protein>
    <recommendedName>
        <fullName evidence="8">DNA 3'-5' helicase</fullName>
        <ecNumber evidence="8">5.6.2.4</ecNumber>
    </recommendedName>
</protein>
<dbReference type="PROSITE" id="PS51217">
    <property type="entry name" value="UVRD_HELICASE_CTER"/>
    <property type="match status" value="1"/>
</dbReference>
<proteinExistence type="inferred from homology"/>
<keyword evidence="2 10" id="KW-0547">Nucleotide-binding</keyword>
<evidence type="ECO:0000256" key="4">
    <source>
        <dbReference type="ARBA" id="ARBA00022806"/>
    </source>
</evidence>
<sequence>MNADDVLQGLDPEQRAVAASPLGRMVVLAGAGTGKTRAITHRIAFGVHSGAYQPQRVLAVTFTARAAGEMRTRLRGLGVPAVQARTFHAAALRQLHYFWPRVIGGPAPEVMPHKAPAVGEAGTRLRLQLDRAVMRDLASEIEWAKVSMLTPETYPAAARRAGRSPADLDLTAMARMLEVYEEVKTERGVIDFEDVLLLMVGIMHDRDDVAREIRSQYRHFVVDEYQDVNVVQQHLLDAWVGERRDLCVVGDPAQTIYSFTGASPKHLLGFRAQHPDAEQVKLVRNYRSTPEIVGLANLVVRAGTQGTVELQAQGASGPAPTLTSYADDPGEARGVADQIAALVRKGTPASEIAVLFRTNGQSEAVESALTEVDVPYLVRGGERFFSRQEVRNAVLLLRGAARSDDGSVPLGNLVRDVITGAGWSPKAPTSGGAVRERWESLNALAELADDVAAAGEGVRLPDLVVELDRRAAEQHAPTVQGVTLASLHSAKGLEWDHVFLIGCSDGLLPISMAEGPEAVEEERRLLYVGLTRARQRLVVSYAAARNPGGRASRRPSRFLDGAASVLGEAARSQPRKKAKERKVAAATRCRGCGKDLATAAERKIGRCADCPPTYDEAQFEALRAWRLAVASISKVPAFVVFTDATLIAIAEKRPSSAGELSRISGVGVRKLQRYGPFVLDVLGGSDPQQTAERCCAATESEESA</sequence>
<evidence type="ECO:0000256" key="5">
    <source>
        <dbReference type="ARBA" id="ARBA00022840"/>
    </source>
</evidence>
<evidence type="ECO:0000313" key="14">
    <source>
        <dbReference type="EMBL" id="KNX36538.1"/>
    </source>
</evidence>
<evidence type="ECO:0000256" key="6">
    <source>
        <dbReference type="ARBA" id="ARBA00023235"/>
    </source>
</evidence>
<comment type="similarity">
    <text evidence="1">Belongs to the helicase family. UvrD subfamily.</text>
</comment>
<dbReference type="PROSITE" id="PS51198">
    <property type="entry name" value="UVRD_HELICASE_ATP_BIND"/>
    <property type="match status" value="1"/>
</dbReference>
<comment type="caution">
    <text evidence="14">The sequence shown here is derived from an EMBL/GenBank/DDBJ whole genome shotgun (WGS) entry which is preliminary data.</text>
</comment>
<dbReference type="PATRIC" id="fig|1631356.3.peg.780"/>
<dbReference type="GO" id="GO:0016887">
    <property type="term" value="F:ATP hydrolysis activity"/>
    <property type="evidence" value="ECO:0007669"/>
    <property type="project" value="RHEA"/>
</dbReference>
<dbReference type="InterPro" id="IPR002121">
    <property type="entry name" value="HRDC_dom"/>
</dbReference>
<evidence type="ECO:0000259" key="13">
    <source>
        <dbReference type="PROSITE" id="PS51217"/>
    </source>
</evidence>
<dbReference type="Pfam" id="PF00580">
    <property type="entry name" value="UvrD-helicase"/>
    <property type="match status" value="1"/>
</dbReference>
<gene>
    <name evidence="14" type="ORF">VV01_04225</name>
</gene>
<dbReference type="SUPFAM" id="SSF47819">
    <property type="entry name" value="HRDC-like"/>
    <property type="match status" value="1"/>
</dbReference>
<comment type="catalytic activity">
    <reaction evidence="9">
        <text>ATP + H2O = ADP + phosphate + H(+)</text>
        <dbReference type="Rhea" id="RHEA:13065"/>
        <dbReference type="ChEBI" id="CHEBI:15377"/>
        <dbReference type="ChEBI" id="CHEBI:15378"/>
        <dbReference type="ChEBI" id="CHEBI:30616"/>
        <dbReference type="ChEBI" id="CHEBI:43474"/>
        <dbReference type="ChEBI" id="CHEBI:456216"/>
        <dbReference type="EC" id="5.6.2.4"/>
    </reaction>
</comment>
<dbReference type="RefSeq" id="WP_050668803.1">
    <property type="nucleotide sequence ID" value="NZ_LAIR01000002.1"/>
</dbReference>
<keyword evidence="6" id="KW-0413">Isomerase</keyword>
<organism evidence="14 15">
    <name type="scientific">Luteipulveratus halotolerans</name>
    <dbReference type="NCBI Taxonomy" id="1631356"/>
    <lineage>
        <taxon>Bacteria</taxon>
        <taxon>Bacillati</taxon>
        <taxon>Actinomycetota</taxon>
        <taxon>Actinomycetes</taxon>
        <taxon>Micrococcales</taxon>
        <taxon>Dermacoccaceae</taxon>
        <taxon>Luteipulveratus</taxon>
    </lineage>
</organism>
<dbReference type="InterPro" id="IPR000212">
    <property type="entry name" value="DNA_helicase_UvrD/REP"/>
</dbReference>
<name>A0A0L6CGA0_9MICO</name>
<evidence type="ECO:0000256" key="8">
    <source>
        <dbReference type="ARBA" id="ARBA00034808"/>
    </source>
</evidence>
<keyword evidence="4 10" id="KW-0347">Helicase</keyword>
<keyword evidence="3 10" id="KW-0378">Hydrolase</keyword>
<dbReference type="Gene3D" id="1.10.150.80">
    <property type="entry name" value="HRDC domain"/>
    <property type="match status" value="1"/>
</dbReference>
<dbReference type="FunFam" id="3.40.50.300:FF:001181">
    <property type="entry name" value="DNA helicase"/>
    <property type="match status" value="1"/>
</dbReference>
<feature type="domain" description="HRDC" evidence="11">
    <location>
        <begin position="612"/>
        <end position="692"/>
    </location>
</feature>
<dbReference type="Gene3D" id="3.40.50.300">
    <property type="entry name" value="P-loop containing nucleotide triphosphate hydrolases"/>
    <property type="match status" value="3"/>
</dbReference>
<dbReference type="OrthoDB" id="4812256at2"/>
<dbReference type="InterPro" id="IPR027417">
    <property type="entry name" value="P-loop_NTPase"/>
</dbReference>
<comment type="catalytic activity">
    <reaction evidence="7">
        <text>Couples ATP hydrolysis with the unwinding of duplex DNA by translocating in the 3'-5' direction.</text>
        <dbReference type="EC" id="5.6.2.4"/>
    </reaction>
</comment>
<dbReference type="GO" id="GO:0000725">
    <property type="term" value="P:recombinational repair"/>
    <property type="evidence" value="ECO:0007669"/>
    <property type="project" value="TreeGrafter"/>
</dbReference>
<dbReference type="InterPro" id="IPR044876">
    <property type="entry name" value="HRDC_dom_sf"/>
</dbReference>
<dbReference type="Pfam" id="PF13361">
    <property type="entry name" value="UvrD_C"/>
    <property type="match status" value="2"/>
</dbReference>
<evidence type="ECO:0000256" key="3">
    <source>
        <dbReference type="ARBA" id="ARBA00022801"/>
    </source>
</evidence>
<reference evidence="15" key="1">
    <citation type="submission" date="2015-03" db="EMBL/GenBank/DDBJ databases">
        <title>Luteipulveratus halotolerans sp. nov., a novel actinobacterium (Dermacoccaceae) from Sarawak, Malaysia.</title>
        <authorList>
            <person name="Juboi H."/>
            <person name="Basik A."/>
            <person name="Shamsul S.S."/>
            <person name="Arnold P."/>
            <person name="Schmitt E.K."/>
            <person name="Sanglier J.-J."/>
            <person name="Yeo T."/>
        </authorList>
    </citation>
    <scope>NUCLEOTIDE SEQUENCE [LARGE SCALE GENOMIC DNA]</scope>
    <source>
        <strain evidence="15">C296001</strain>
    </source>
</reference>
<evidence type="ECO:0000256" key="1">
    <source>
        <dbReference type="ARBA" id="ARBA00009922"/>
    </source>
</evidence>
<dbReference type="InterPro" id="IPR010997">
    <property type="entry name" value="HRDC-like_sf"/>
</dbReference>
<dbReference type="AlphaFoldDB" id="A0A0L6CGA0"/>
<feature type="binding site" evidence="10">
    <location>
        <begin position="29"/>
        <end position="36"/>
    </location>
    <ligand>
        <name>ATP</name>
        <dbReference type="ChEBI" id="CHEBI:30616"/>
    </ligand>
</feature>
<keyword evidence="15" id="KW-1185">Reference proteome</keyword>
<dbReference type="InterPro" id="IPR013986">
    <property type="entry name" value="DExx_box_DNA_helicase_dom_sf"/>
</dbReference>
<dbReference type="EMBL" id="LAIR01000002">
    <property type="protein sequence ID" value="KNX36538.1"/>
    <property type="molecule type" value="Genomic_DNA"/>
</dbReference>
<evidence type="ECO:0000259" key="11">
    <source>
        <dbReference type="PROSITE" id="PS50967"/>
    </source>
</evidence>
<keyword evidence="5 10" id="KW-0067">ATP-binding</keyword>
<dbReference type="Gene3D" id="1.10.486.10">
    <property type="entry name" value="PCRA, domain 4"/>
    <property type="match status" value="2"/>
</dbReference>
<dbReference type="EC" id="5.6.2.4" evidence="8"/>
<dbReference type="SUPFAM" id="SSF52540">
    <property type="entry name" value="P-loop containing nucleoside triphosphate hydrolases"/>
    <property type="match status" value="1"/>
</dbReference>
<evidence type="ECO:0000256" key="10">
    <source>
        <dbReference type="PROSITE-ProRule" id="PRU00560"/>
    </source>
</evidence>
<dbReference type="PROSITE" id="PS50967">
    <property type="entry name" value="HRDC"/>
    <property type="match status" value="1"/>
</dbReference>
<dbReference type="GO" id="GO:0005829">
    <property type="term" value="C:cytosol"/>
    <property type="evidence" value="ECO:0007669"/>
    <property type="project" value="TreeGrafter"/>
</dbReference>
<dbReference type="GO" id="GO:0003677">
    <property type="term" value="F:DNA binding"/>
    <property type="evidence" value="ECO:0007669"/>
    <property type="project" value="InterPro"/>
</dbReference>
<dbReference type="Proteomes" id="UP000037397">
    <property type="component" value="Unassembled WGS sequence"/>
</dbReference>
<feature type="domain" description="UvrD-like helicase ATP-binding" evidence="12">
    <location>
        <begin position="8"/>
        <end position="289"/>
    </location>
</feature>
<dbReference type="STRING" id="1631356.VV01_04225"/>
<dbReference type="PANTHER" id="PTHR11070">
    <property type="entry name" value="UVRD / RECB / PCRA DNA HELICASE FAMILY MEMBER"/>
    <property type="match status" value="1"/>
</dbReference>
<evidence type="ECO:0000256" key="2">
    <source>
        <dbReference type="ARBA" id="ARBA00022741"/>
    </source>
</evidence>
<dbReference type="SMART" id="SM00341">
    <property type="entry name" value="HRDC"/>
    <property type="match status" value="1"/>
</dbReference>
<evidence type="ECO:0000259" key="12">
    <source>
        <dbReference type="PROSITE" id="PS51198"/>
    </source>
</evidence>
<dbReference type="CDD" id="cd18807">
    <property type="entry name" value="SF1_C_UvrD"/>
    <property type="match status" value="1"/>
</dbReference>
<accession>A0A0L6CGA0</accession>
<dbReference type="Gene3D" id="1.10.10.160">
    <property type="match status" value="1"/>
</dbReference>
<dbReference type="GO" id="GO:0043138">
    <property type="term" value="F:3'-5' DNA helicase activity"/>
    <property type="evidence" value="ECO:0007669"/>
    <property type="project" value="UniProtKB-EC"/>
</dbReference>
<evidence type="ECO:0000256" key="9">
    <source>
        <dbReference type="ARBA" id="ARBA00048988"/>
    </source>
</evidence>
<dbReference type="GO" id="GO:0033202">
    <property type="term" value="C:DNA helicase complex"/>
    <property type="evidence" value="ECO:0007669"/>
    <property type="project" value="TreeGrafter"/>
</dbReference>
<feature type="domain" description="UvrD-like helicase C-terminal" evidence="13">
    <location>
        <begin position="290"/>
        <end position="535"/>
    </location>
</feature>
<dbReference type="GO" id="GO:0005524">
    <property type="term" value="F:ATP binding"/>
    <property type="evidence" value="ECO:0007669"/>
    <property type="project" value="UniProtKB-UniRule"/>
</dbReference>